<keyword evidence="7" id="KW-1185">Reference proteome</keyword>
<evidence type="ECO:0000256" key="2">
    <source>
        <dbReference type="ARBA" id="ARBA00023125"/>
    </source>
</evidence>
<gene>
    <name evidence="6" type="ORF">U0042_10285</name>
</gene>
<dbReference type="PROSITE" id="PS50977">
    <property type="entry name" value="HTH_TETR_2"/>
    <property type="match status" value="1"/>
</dbReference>
<sequence>MKRKRLTREQSRDQTRQRLLDAAQAMFMKKGFVGASVEDIALAAGYTRGAFYSNFRSKPELLIELLRRDHEAMEAGLNAIFDPALTREQMEAKVQTYYSRLPQDNKCFLLWVEAKLLAAREARFRTRFNEFMKEKREHLAGYIDEFARRVGTPLPLPSDVLALGLIGLCDGVQFLATADPQNVSVQLVENVLAGFFSRVVFGRTLSADGEPQA</sequence>
<evidence type="ECO:0000313" key="6">
    <source>
        <dbReference type="EMBL" id="WQD80030.1"/>
    </source>
</evidence>
<feature type="domain" description="HTH tetR-type" evidence="5">
    <location>
        <begin position="13"/>
        <end position="73"/>
    </location>
</feature>
<evidence type="ECO:0000256" key="4">
    <source>
        <dbReference type="PROSITE-ProRule" id="PRU00335"/>
    </source>
</evidence>
<keyword evidence="3" id="KW-0804">Transcription</keyword>
<proteinExistence type="predicted"/>
<dbReference type="SUPFAM" id="SSF48498">
    <property type="entry name" value="Tetracyclin repressor-like, C-terminal domain"/>
    <property type="match status" value="1"/>
</dbReference>
<dbReference type="Pfam" id="PF00440">
    <property type="entry name" value="TetR_N"/>
    <property type="match status" value="1"/>
</dbReference>
<feature type="DNA-binding region" description="H-T-H motif" evidence="4">
    <location>
        <begin position="36"/>
        <end position="55"/>
    </location>
</feature>
<name>A0ABZ0WRL8_9BURK</name>
<organism evidence="6 7">
    <name type="scientific">Paraburkholderia kururiensis</name>
    <dbReference type="NCBI Taxonomy" id="984307"/>
    <lineage>
        <taxon>Bacteria</taxon>
        <taxon>Pseudomonadati</taxon>
        <taxon>Pseudomonadota</taxon>
        <taxon>Betaproteobacteria</taxon>
        <taxon>Burkholderiales</taxon>
        <taxon>Burkholderiaceae</taxon>
        <taxon>Paraburkholderia</taxon>
    </lineage>
</organism>
<dbReference type="SUPFAM" id="SSF46689">
    <property type="entry name" value="Homeodomain-like"/>
    <property type="match status" value="1"/>
</dbReference>
<dbReference type="Proteomes" id="UP001325479">
    <property type="component" value="Chromosome"/>
</dbReference>
<dbReference type="PANTHER" id="PTHR30055">
    <property type="entry name" value="HTH-TYPE TRANSCRIPTIONAL REGULATOR RUTR"/>
    <property type="match status" value="1"/>
</dbReference>
<evidence type="ECO:0000313" key="7">
    <source>
        <dbReference type="Proteomes" id="UP001325479"/>
    </source>
</evidence>
<dbReference type="PRINTS" id="PR00455">
    <property type="entry name" value="HTHTETR"/>
</dbReference>
<evidence type="ECO:0000259" key="5">
    <source>
        <dbReference type="PROSITE" id="PS50977"/>
    </source>
</evidence>
<dbReference type="InterPro" id="IPR009057">
    <property type="entry name" value="Homeodomain-like_sf"/>
</dbReference>
<dbReference type="EMBL" id="CP139965">
    <property type="protein sequence ID" value="WQD80030.1"/>
    <property type="molecule type" value="Genomic_DNA"/>
</dbReference>
<dbReference type="InterPro" id="IPR001647">
    <property type="entry name" value="HTH_TetR"/>
</dbReference>
<evidence type="ECO:0000256" key="3">
    <source>
        <dbReference type="ARBA" id="ARBA00023163"/>
    </source>
</evidence>
<dbReference type="RefSeq" id="WP_114810934.1">
    <property type="nucleotide sequence ID" value="NZ_CP139965.1"/>
</dbReference>
<keyword evidence="1" id="KW-0805">Transcription regulation</keyword>
<dbReference type="InterPro" id="IPR036271">
    <property type="entry name" value="Tet_transcr_reg_TetR-rel_C_sf"/>
</dbReference>
<dbReference type="InterPro" id="IPR050109">
    <property type="entry name" value="HTH-type_TetR-like_transc_reg"/>
</dbReference>
<protein>
    <submittedName>
        <fullName evidence="6">TetR/AcrR family transcriptional regulator</fullName>
    </submittedName>
</protein>
<reference evidence="6 7" key="1">
    <citation type="submission" date="2023-12" db="EMBL/GenBank/DDBJ databases">
        <title>Genome sequencing and assembly of bacterial species from a model synthetic community.</title>
        <authorList>
            <person name="Hogle S.L."/>
        </authorList>
    </citation>
    <scope>NUCLEOTIDE SEQUENCE [LARGE SCALE GENOMIC DNA]</scope>
    <source>
        <strain evidence="6 7">HAMBI 2494</strain>
    </source>
</reference>
<accession>A0ABZ0WRL8</accession>
<dbReference type="Gene3D" id="1.10.357.10">
    <property type="entry name" value="Tetracycline Repressor, domain 2"/>
    <property type="match status" value="1"/>
</dbReference>
<evidence type="ECO:0000256" key="1">
    <source>
        <dbReference type="ARBA" id="ARBA00023015"/>
    </source>
</evidence>
<keyword evidence="2 4" id="KW-0238">DNA-binding</keyword>
<dbReference type="PANTHER" id="PTHR30055:SF234">
    <property type="entry name" value="HTH-TYPE TRANSCRIPTIONAL REGULATOR BETI"/>
    <property type="match status" value="1"/>
</dbReference>